<keyword evidence="1 4" id="KW-0808">Transferase</keyword>
<dbReference type="InterPro" id="IPR050832">
    <property type="entry name" value="Bact_Acetyltransf"/>
</dbReference>
<gene>
    <name evidence="4" type="ORF">OJAG_24970</name>
</gene>
<feature type="domain" description="N-acetyltransferase" evidence="3">
    <location>
        <begin position="10"/>
        <end position="167"/>
    </location>
</feature>
<evidence type="ECO:0000313" key="5">
    <source>
        <dbReference type="Proteomes" id="UP000076447"/>
    </source>
</evidence>
<dbReference type="PROSITE" id="PS51186">
    <property type="entry name" value="GNAT"/>
    <property type="match status" value="1"/>
</dbReference>
<dbReference type="InterPro" id="IPR000182">
    <property type="entry name" value="GNAT_dom"/>
</dbReference>
<dbReference type="InterPro" id="IPR016181">
    <property type="entry name" value="Acyl_CoA_acyltransferase"/>
</dbReference>
<dbReference type="EMBL" id="LRIE01000076">
    <property type="protein sequence ID" value="KZM34916.1"/>
    <property type="molecule type" value="Genomic_DNA"/>
</dbReference>
<keyword evidence="2" id="KW-0012">Acyltransferase</keyword>
<protein>
    <submittedName>
        <fullName evidence="4">Acetyltransferase (GNAT) family protein</fullName>
    </submittedName>
</protein>
<dbReference type="AlphaFoldDB" id="A0A163R7C9"/>
<dbReference type="Pfam" id="PF00583">
    <property type="entry name" value="Acetyltransf_1"/>
    <property type="match status" value="1"/>
</dbReference>
<sequence length="222" mass="23722">MRRFHVRAAVVVRPAVGDDLPGVAVLCAEARRESAAGPQVCLSDESKLVRQLSVLLAVPGGSILVAFQDDVPVGFLLARALEPHIFNDEPSLYIEALYVSQDARRRGVGHALLTATAELAAQTGAVDVFSVPIPGSRGVQRFLARLGFAPAAGHRVVSTSVLQRRLAADSGTSRRGTRGLEDLIARRRKARTEGQTGPVDLRAFQEDLRESTAPLVSESAAR</sequence>
<evidence type="ECO:0000256" key="2">
    <source>
        <dbReference type="ARBA" id="ARBA00023315"/>
    </source>
</evidence>
<dbReference type="Gene3D" id="3.40.630.30">
    <property type="match status" value="1"/>
</dbReference>
<dbReference type="OrthoDB" id="5192872at2"/>
<dbReference type="GO" id="GO:0016747">
    <property type="term" value="F:acyltransferase activity, transferring groups other than amino-acyl groups"/>
    <property type="evidence" value="ECO:0007669"/>
    <property type="project" value="InterPro"/>
</dbReference>
<accession>A0A163R7C9</accession>
<evidence type="ECO:0000256" key="1">
    <source>
        <dbReference type="ARBA" id="ARBA00022679"/>
    </source>
</evidence>
<comment type="caution">
    <text evidence="4">The sequence shown here is derived from an EMBL/GenBank/DDBJ whole genome shotgun (WGS) entry which is preliminary data.</text>
</comment>
<dbReference type="PATRIC" id="fig|43678.3.peg.2609"/>
<dbReference type="PANTHER" id="PTHR43877">
    <property type="entry name" value="AMINOALKYLPHOSPHONATE N-ACETYLTRANSFERASE-RELATED-RELATED"/>
    <property type="match status" value="1"/>
</dbReference>
<dbReference type="STRING" id="43678.OJAG_24970"/>
<evidence type="ECO:0000313" key="4">
    <source>
        <dbReference type="EMBL" id="KZM34916.1"/>
    </source>
</evidence>
<dbReference type="SUPFAM" id="SSF55729">
    <property type="entry name" value="Acyl-CoA N-acyltransferases (Nat)"/>
    <property type="match status" value="1"/>
</dbReference>
<dbReference type="Proteomes" id="UP000076447">
    <property type="component" value="Unassembled WGS sequence"/>
</dbReference>
<reference evidence="4 5" key="1">
    <citation type="submission" date="2016-01" db="EMBL/GenBank/DDBJ databases">
        <title>Genome sequence of Oerskovia enterophila VJag, an agar and cellulose degrading bacterium.</title>
        <authorList>
            <person name="Poehlein A."/>
            <person name="Jag V."/>
            <person name="Bengelsdorf F."/>
            <person name="Duerre P."/>
            <person name="Daniel R."/>
        </authorList>
    </citation>
    <scope>NUCLEOTIDE SEQUENCE [LARGE SCALE GENOMIC DNA]</scope>
    <source>
        <strain evidence="4 5">VJag</strain>
    </source>
</reference>
<organism evidence="4 5">
    <name type="scientific">Oerskovia enterophila</name>
    <dbReference type="NCBI Taxonomy" id="43678"/>
    <lineage>
        <taxon>Bacteria</taxon>
        <taxon>Bacillati</taxon>
        <taxon>Actinomycetota</taxon>
        <taxon>Actinomycetes</taxon>
        <taxon>Micrococcales</taxon>
        <taxon>Cellulomonadaceae</taxon>
        <taxon>Oerskovia</taxon>
    </lineage>
</organism>
<evidence type="ECO:0000259" key="3">
    <source>
        <dbReference type="PROSITE" id="PS51186"/>
    </source>
</evidence>
<proteinExistence type="predicted"/>
<name>A0A163R7C9_9CELL</name>
<dbReference type="CDD" id="cd04301">
    <property type="entry name" value="NAT_SF"/>
    <property type="match status" value="1"/>
</dbReference>